<dbReference type="InterPro" id="IPR018247">
    <property type="entry name" value="EF_Hand_1_Ca_BS"/>
</dbReference>
<keyword evidence="4" id="KW-1185">Reference proteome</keyword>
<evidence type="ECO:0000313" key="3">
    <source>
        <dbReference type="EMBL" id="CAB4019250.1"/>
    </source>
</evidence>
<dbReference type="GO" id="GO:0006897">
    <property type="term" value="P:endocytosis"/>
    <property type="evidence" value="ECO:0007669"/>
    <property type="project" value="TreeGrafter"/>
</dbReference>
<accession>A0A7D9J0G2</accession>
<dbReference type="Pfam" id="PF12763">
    <property type="entry name" value="EH"/>
    <property type="match status" value="1"/>
</dbReference>
<feature type="compositionally biased region" description="Basic and acidic residues" evidence="2">
    <location>
        <begin position="386"/>
        <end position="408"/>
    </location>
</feature>
<dbReference type="SMART" id="SM00027">
    <property type="entry name" value="EH"/>
    <property type="match status" value="1"/>
</dbReference>
<name>A0A7D9J0G2_PARCT</name>
<feature type="compositionally biased region" description="Basic and acidic residues" evidence="2">
    <location>
        <begin position="615"/>
        <end position="627"/>
    </location>
</feature>
<feature type="coiled-coil region" evidence="1">
    <location>
        <begin position="637"/>
        <end position="678"/>
    </location>
</feature>
<dbReference type="OrthoDB" id="6022700at2759"/>
<dbReference type="InterPro" id="IPR011992">
    <property type="entry name" value="EF-hand-dom_pair"/>
</dbReference>
<dbReference type="PROSITE" id="PS00018">
    <property type="entry name" value="EF_HAND_1"/>
    <property type="match status" value="1"/>
</dbReference>
<dbReference type="InterPro" id="IPR000261">
    <property type="entry name" value="EH_dom"/>
</dbReference>
<comment type="caution">
    <text evidence="3">The sequence shown here is derived from an EMBL/GenBank/DDBJ whole genome shotgun (WGS) entry which is preliminary data.</text>
</comment>
<dbReference type="CDD" id="cd00052">
    <property type="entry name" value="EH"/>
    <property type="match status" value="1"/>
</dbReference>
<feature type="region of interest" description="Disordered" evidence="2">
    <location>
        <begin position="42"/>
        <end position="73"/>
    </location>
</feature>
<feature type="region of interest" description="Disordered" evidence="2">
    <location>
        <begin position="565"/>
        <end position="628"/>
    </location>
</feature>
<feature type="compositionally biased region" description="Basic and acidic residues" evidence="2">
    <location>
        <begin position="420"/>
        <end position="432"/>
    </location>
</feature>
<dbReference type="SUPFAM" id="SSF47473">
    <property type="entry name" value="EF-hand"/>
    <property type="match status" value="1"/>
</dbReference>
<sequence length="687" mass="76354">MWQGNQDTSHGNWTDFLSPSNEVFVPDDRAWAGNENVVVDVEDDGDVAPGNVSHSSRSSNSSESENEDTEESVWRINEEQRAYYLNQFRILQPAEKGVLAGQKARNFFLKSELATDVLSKIWNLADLDNDGALNFQEFCIAMHIVVAVRHGLEVPATLPQYLAPEKYETQAVAPQMVETNSNELSLQDSSQSWARFSPDPRNEMSETDGRTAQPVGSTAQPGTQHAQPEGQHVQSHGQHAHQPSQHALQTSQHTQQLRQHPQAGGEITQHNQQPTQPVVQHEQPVTQPSPQVQQQPATQHPSLQRTMSDPSTIDENATKDNSSTHTPRKISLGIPRVRGQPKQTNLLDTPHWAILPPPSKFTKDNPEETGKGNQFVPTGTIIPADPEDHSEQVKLEKPDQVDRTRDSESDSSSSETEQTVNKERPKSLSHEVDDSESSLSKNSSANSLRVSQDSVDGGKKMPAPVPPPRRRSGHSRSSSLDLQKLFNKGGNTASLQNVTDYAKESTRETQENFANFDDFNKFENTTASHSNENIARFSHKRSASLDSAHALFVEPSPQPAIVENVEAKDSPSVRPEVSASLPRPVPKKKPASPPPPLLNKQKKEGQQVDSGSDNVIEKEKKSSKEPIHFVVKPLTRLEQLHAKIRDLKTKNTRLSRINNELQQELKEMMEKRVGLESSLEQLKPFAK</sequence>
<feature type="compositionally biased region" description="Low complexity" evidence="2">
    <location>
        <begin position="53"/>
        <end position="63"/>
    </location>
</feature>
<dbReference type="PROSITE" id="PS50031">
    <property type="entry name" value="EH"/>
    <property type="match status" value="1"/>
</dbReference>
<dbReference type="EMBL" id="CACRXK020010373">
    <property type="protein sequence ID" value="CAB4019250.1"/>
    <property type="molecule type" value="Genomic_DNA"/>
</dbReference>
<gene>
    <name evidence="3" type="ORF">PACLA_8A087903</name>
</gene>
<feature type="compositionally biased region" description="Low complexity" evidence="2">
    <location>
        <begin position="283"/>
        <end position="302"/>
    </location>
</feature>
<evidence type="ECO:0000256" key="1">
    <source>
        <dbReference type="SAM" id="Coils"/>
    </source>
</evidence>
<evidence type="ECO:0000313" key="4">
    <source>
        <dbReference type="Proteomes" id="UP001152795"/>
    </source>
</evidence>
<feature type="compositionally biased region" description="Polar residues" evidence="2">
    <location>
        <begin position="179"/>
        <end position="194"/>
    </location>
</feature>
<dbReference type="GO" id="GO:0005737">
    <property type="term" value="C:cytoplasm"/>
    <property type="evidence" value="ECO:0007669"/>
    <property type="project" value="TreeGrafter"/>
</dbReference>
<reference evidence="3" key="1">
    <citation type="submission" date="2020-04" db="EMBL/GenBank/DDBJ databases">
        <authorList>
            <person name="Alioto T."/>
            <person name="Alioto T."/>
            <person name="Gomez Garrido J."/>
        </authorList>
    </citation>
    <scope>NUCLEOTIDE SEQUENCE</scope>
    <source>
        <strain evidence="3">A484AB</strain>
    </source>
</reference>
<keyword evidence="1" id="KW-0175">Coiled coil</keyword>
<dbReference type="AlphaFoldDB" id="A0A7D9J0G2"/>
<dbReference type="GO" id="GO:0005509">
    <property type="term" value="F:calcium ion binding"/>
    <property type="evidence" value="ECO:0007669"/>
    <property type="project" value="InterPro"/>
</dbReference>
<feature type="compositionally biased region" description="Polar residues" evidence="2">
    <location>
        <begin position="268"/>
        <end position="278"/>
    </location>
</feature>
<dbReference type="PROSITE" id="PS50222">
    <property type="entry name" value="EF_HAND_2"/>
    <property type="match status" value="1"/>
</dbReference>
<feature type="compositionally biased region" description="Polar residues" evidence="2">
    <location>
        <begin position="214"/>
        <end position="259"/>
    </location>
</feature>
<dbReference type="GO" id="GO:0016197">
    <property type="term" value="P:endosomal transport"/>
    <property type="evidence" value="ECO:0007669"/>
    <property type="project" value="TreeGrafter"/>
</dbReference>
<dbReference type="PANTHER" id="PTHR11216:SF174">
    <property type="entry name" value="GH06923P"/>
    <property type="match status" value="1"/>
</dbReference>
<dbReference type="InterPro" id="IPR002048">
    <property type="entry name" value="EF_hand_dom"/>
</dbReference>
<organism evidence="3 4">
    <name type="scientific">Paramuricea clavata</name>
    <name type="common">Red gorgonian</name>
    <name type="synonym">Violescent sea-whip</name>
    <dbReference type="NCBI Taxonomy" id="317549"/>
    <lineage>
        <taxon>Eukaryota</taxon>
        <taxon>Metazoa</taxon>
        <taxon>Cnidaria</taxon>
        <taxon>Anthozoa</taxon>
        <taxon>Octocorallia</taxon>
        <taxon>Malacalcyonacea</taxon>
        <taxon>Plexauridae</taxon>
        <taxon>Paramuricea</taxon>
    </lineage>
</organism>
<dbReference type="Proteomes" id="UP001152795">
    <property type="component" value="Unassembled WGS sequence"/>
</dbReference>
<feature type="region of interest" description="Disordered" evidence="2">
    <location>
        <begin position="179"/>
        <end position="480"/>
    </location>
</feature>
<feature type="compositionally biased region" description="Basic and acidic residues" evidence="2">
    <location>
        <begin position="198"/>
        <end position="209"/>
    </location>
</feature>
<dbReference type="GO" id="GO:0005886">
    <property type="term" value="C:plasma membrane"/>
    <property type="evidence" value="ECO:0007669"/>
    <property type="project" value="TreeGrafter"/>
</dbReference>
<feature type="compositionally biased region" description="Basic and acidic residues" evidence="2">
    <location>
        <begin position="361"/>
        <end position="370"/>
    </location>
</feature>
<feature type="compositionally biased region" description="Low complexity" evidence="2">
    <location>
        <begin position="437"/>
        <end position="448"/>
    </location>
</feature>
<feature type="compositionally biased region" description="Polar residues" evidence="2">
    <location>
        <begin position="303"/>
        <end position="325"/>
    </location>
</feature>
<proteinExistence type="predicted"/>
<evidence type="ECO:0000256" key="2">
    <source>
        <dbReference type="SAM" id="MobiDB-lite"/>
    </source>
</evidence>
<dbReference type="SMART" id="SM00054">
    <property type="entry name" value="EFh"/>
    <property type="match status" value="1"/>
</dbReference>
<protein>
    <submittedName>
        <fullName evidence="3">RalBP1-associated Eps domain-containing 1 isoform X5</fullName>
    </submittedName>
</protein>
<dbReference type="PANTHER" id="PTHR11216">
    <property type="entry name" value="EH DOMAIN"/>
    <property type="match status" value="1"/>
</dbReference>
<dbReference type="Gene3D" id="1.10.238.10">
    <property type="entry name" value="EF-hand"/>
    <property type="match status" value="1"/>
</dbReference>